<dbReference type="OrthoDB" id="9815836at2"/>
<sequence length="279" mass="29287">MRTPWRRALALLVLPVLAACSGATHARPRTSPVLAPVTSAPAAVVHAAPVPRDPTVPPLGDAPVLGARGSGARGSRLVRAPRLPGLAGARGRLVTLTFDDGPSPEWTPQVLSLLAADHVHAVFCLIGREAAAHPDLVRAIVAGGNALCDHSRDHDLKMAEQPASYQAAEVEDGLADIRGADPQAGVRFYRQPGGLWTAPVLATVRARHLTPLSWDVDPVDWSEPGAAAVVQRVLHQLHPGAYVLMHDGGGDRSGTVAALRTLLPDLRARHFTVVLPPAA</sequence>
<feature type="signal peptide" evidence="1">
    <location>
        <begin position="1"/>
        <end position="26"/>
    </location>
</feature>
<evidence type="ECO:0000313" key="3">
    <source>
        <dbReference type="EMBL" id="RZS89574.1"/>
    </source>
</evidence>
<dbReference type="Gene3D" id="3.20.20.370">
    <property type="entry name" value="Glycoside hydrolase/deacetylase"/>
    <property type="match status" value="1"/>
</dbReference>
<evidence type="ECO:0000259" key="2">
    <source>
        <dbReference type="PROSITE" id="PS51677"/>
    </source>
</evidence>
<dbReference type="GO" id="GO:0005975">
    <property type="term" value="P:carbohydrate metabolic process"/>
    <property type="evidence" value="ECO:0007669"/>
    <property type="project" value="InterPro"/>
</dbReference>
<dbReference type="Proteomes" id="UP000293638">
    <property type="component" value="Unassembled WGS sequence"/>
</dbReference>
<evidence type="ECO:0000313" key="4">
    <source>
        <dbReference type="Proteomes" id="UP000293638"/>
    </source>
</evidence>
<feature type="domain" description="NodB homology" evidence="2">
    <location>
        <begin position="92"/>
        <end position="274"/>
    </location>
</feature>
<protein>
    <submittedName>
        <fullName evidence="3">Peptidoglycan/xylan/chitin deacetylase (PgdA/CDA1 family)</fullName>
    </submittedName>
</protein>
<dbReference type="PROSITE" id="PS51677">
    <property type="entry name" value="NODB"/>
    <property type="match status" value="1"/>
</dbReference>
<proteinExistence type="predicted"/>
<name>A0A4Q7NRN2_9ACTN</name>
<feature type="chain" id="PRO_5020251712" evidence="1">
    <location>
        <begin position="27"/>
        <end position="279"/>
    </location>
</feature>
<reference evidence="3 4" key="1">
    <citation type="submission" date="2019-02" db="EMBL/GenBank/DDBJ databases">
        <title>Genomic Encyclopedia of Type Strains, Phase IV (KMG-IV): sequencing the most valuable type-strain genomes for metagenomic binning, comparative biology and taxonomic classification.</title>
        <authorList>
            <person name="Goeker M."/>
        </authorList>
    </citation>
    <scope>NUCLEOTIDE SEQUENCE [LARGE SCALE GENOMIC DNA]</scope>
    <source>
        <strain evidence="3 4">DSM 45622</strain>
    </source>
</reference>
<evidence type="ECO:0000256" key="1">
    <source>
        <dbReference type="SAM" id="SignalP"/>
    </source>
</evidence>
<gene>
    <name evidence="3" type="ORF">EV189_1341</name>
</gene>
<dbReference type="InterPro" id="IPR002509">
    <property type="entry name" value="NODB_dom"/>
</dbReference>
<dbReference type="RefSeq" id="WP_130492166.1">
    <property type="nucleotide sequence ID" value="NZ_SGXD01000002.1"/>
</dbReference>
<dbReference type="CDD" id="cd10917">
    <property type="entry name" value="CE4_NodB_like_6s_7s"/>
    <property type="match status" value="1"/>
</dbReference>
<dbReference type="PANTHER" id="PTHR10587">
    <property type="entry name" value="GLYCOSYL TRANSFERASE-RELATED"/>
    <property type="match status" value="1"/>
</dbReference>
<dbReference type="GO" id="GO:0016810">
    <property type="term" value="F:hydrolase activity, acting on carbon-nitrogen (but not peptide) bonds"/>
    <property type="evidence" value="ECO:0007669"/>
    <property type="project" value="InterPro"/>
</dbReference>
<dbReference type="PANTHER" id="PTHR10587:SF137">
    <property type="entry name" value="4-DEOXY-4-FORMAMIDO-L-ARABINOSE-PHOSPHOUNDECAPRENOL DEFORMYLASE ARND-RELATED"/>
    <property type="match status" value="1"/>
</dbReference>
<dbReference type="InterPro" id="IPR011330">
    <property type="entry name" value="Glyco_hydro/deAcase_b/a-brl"/>
</dbReference>
<accession>A0A4Q7NRN2</accession>
<dbReference type="SUPFAM" id="SSF88713">
    <property type="entry name" value="Glycoside hydrolase/deacetylase"/>
    <property type="match status" value="1"/>
</dbReference>
<comment type="caution">
    <text evidence="3">The sequence shown here is derived from an EMBL/GenBank/DDBJ whole genome shotgun (WGS) entry which is preliminary data.</text>
</comment>
<dbReference type="EMBL" id="SGXD01000002">
    <property type="protein sequence ID" value="RZS89574.1"/>
    <property type="molecule type" value="Genomic_DNA"/>
</dbReference>
<dbReference type="InterPro" id="IPR050248">
    <property type="entry name" value="Polysacc_deacetylase_ArnD"/>
</dbReference>
<dbReference type="Pfam" id="PF01522">
    <property type="entry name" value="Polysacc_deac_1"/>
    <property type="match status" value="1"/>
</dbReference>
<organism evidence="3 4">
    <name type="scientific">Motilibacter rhizosphaerae</name>
    <dbReference type="NCBI Taxonomy" id="598652"/>
    <lineage>
        <taxon>Bacteria</taxon>
        <taxon>Bacillati</taxon>
        <taxon>Actinomycetota</taxon>
        <taxon>Actinomycetes</taxon>
        <taxon>Motilibacterales</taxon>
        <taxon>Motilibacteraceae</taxon>
        <taxon>Motilibacter</taxon>
    </lineage>
</organism>
<dbReference type="AlphaFoldDB" id="A0A4Q7NRN2"/>
<dbReference type="PROSITE" id="PS51257">
    <property type="entry name" value="PROKAR_LIPOPROTEIN"/>
    <property type="match status" value="1"/>
</dbReference>
<keyword evidence="4" id="KW-1185">Reference proteome</keyword>
<keyword evidence="1" id="KW-0732">Signal</keyword>